<keyword evidence="1" id="KW-0812">Transmembrane</keyword>
<evidence type="ECO:0000256" key="1">
    <source>
        <dbReference type="SAM" id="Phobius"/>
    </source>
</evidence>
<name>A0A1H1RTM2_9GAMM</name>
<keyword evidence="1" id="KW-0472">Membrane</keyword>
<proteinExistence type="predicted"/>
<keyword evidence="1" id="KW-1133">Transmembrane helix</keyword>
<dbReference type="Proteomes" id="UP000243207">
    <property type="component" value="Chromosome I"/>
</dbReference>
<evidence type="ECO:0000313" key="2">
    <source>
        <dbReference type="EMBL" id="SDS39052.1"/>
    </source>
</evidence>
<dbReference type="STRING" id="487184.SAMN05216421_1438"/>
<evidence type="ECO:0000313" key="3">
    <source>
        <dbReference type="Proteomes" id="UP000243207"/>
    </source>
</evidence>
<dbReference type="AlphaFoldDB" id="A0A1H1RTM2"/>
<keyword evidence="3" id="KW-1185">Reference proteome</keyword>
<feature type="transmembrane region" description="Helical" evidence="1">
    <location>
        <begin position="15"/>
        <end position="36"/>
    </location>
</feature>
<reference evidence="3" key="1">
    <citation type="submission" date="2016-10" db="EMBL/GenBank/DDBJ databases">
        <authorList>
            <person name="Varghese N."/>
            <person name="Submissions S."/>
        </authorList>
    </citation>
    <scope>NUCLEOTIDE SEQUENCE [LARGE SCALE GENOMIC DNA]</scope>
    <source>
        <strain evidence="3">NRRL B-51270</strain>
    </source>
</reference>
<dbReference type="EMBL" id="LT629736">
    <property type="protein sequence ID" value="SDS39052.1"/>
    <property type="molecule type" value="Genomic_DNA"/>
</dbReference>
<protein>
    <submittedName>
        <fullName evidence="2">Uncharacterized protein</fullName>
    </submittedName>
</protein>
<sequence length="39" mass="4356">MNDHETHQQHDSDSYLDAFAAVALILIAVVAAVFWISQQ</sequence>
<gene>
    <name evidence="2" type="ORF">SAMN05216421_1438</name>
</gene>
<accession>A0A1H1RTM2</accession>
<organism evidence="2 3">
    <name type="scientific">Halopseudomonas xinjiangensis</name>
    <dbReference type="NCBI Taxonomy" id="487184"/>
    <lineage>
        <taxon>Bacteria</taxon>
        <taxon>Pseudomonadati</taxon>
        <taxon>Pseudomonadota</taxon>
        <taxon>Gammaproteobacteria</taxon>
        <taxon>Pseudomonadales</taxon>
        <taxon>Pseudomonadaceae</taxon>
        <taxon>Halopseudomonas</taxon>
    </lineage>
</organism>